<dbReference type="SMART" id="SM00382">
    <property type="entry name" value="AAA"/>
    <property type="match status" value="1"/>
</dbReference>
<dbReference type="InterPro" id="IPR058031">
    <property type="entry name" value="AAA_lid_NorR"/>
</dbReference>
<sequence>MQSFPEMRFSAFAGIVQRGGRACCHADSRYGVPMSVTSRILIVDDDPVQRRLLKAAVERAGYVAVLAFDGAAALELLSDTAQPVEAVVLDLMMPGMDGIEVMAAMTAAGLRQPVVVQTGQGGIDTVVRAMRAGAFDFVVKPVSPERLAHALAIALRSTQAEPVRPGVAKEGFGTIIAASPAMERVLQLARRAANSDIPVVLEGESGVGKEMIARAIQSESNRRSKAFVTVNCGAIPANLVESILFGHEKGAFTGAAEKHQGKFVEADRGTLFLDEIGDLPADIQVKLLRAVQLGEIETVGARLPRKVDIRLISATNKDLIEEVKAERFREDLYYRLNVFPIHVPALRRRKEDIPQLVRHFAMRFSEMTGRTGSVGVSAETLAMLTGYDWPGNIRELENAIHRAVVLCDTGMLTPDLFPQIAAQRPGYDLRLDPAVAESFAKLASFAQAEDVPGGSPADISSPVGGARDVVSIEPERPGSGHDGPDLGQAVLATSPDGEVRALAEVEEELIRFALAFYNGQMSEVARRLGIGRSTLYRKLKDYSIDPENPVRTAA</sequence>
<dbReference type="Pfam" id="PF25601">
    <property type="entry name" value="AAA_lid_14"/>
    <property type="match status" value="1"/>
</dbReference>
<evidence type="ECO:0000256" key="16">
    <source>
        <dbReference type="ARBA" id="ARBA00043886"/>
    </source>
</evidence>
<dbReference type="InterPro" id="IPR002197">
    <property type="entry name" value="HTH_Fis"/>
</dbReference>
<dbReference type="AlphaFoldDB" id="A0A317PHC0"/>
<keyword evidence="6" id="KW-0547">Nucleotide-binding</keyword>
<evidence type="ECO:0000313" key="21">
    <source>
        <dbReference type="Proteomes" id="UP000246352"/>
    </source>
</evidence>
<evidence type="ECO:0000256" key="13">
    <source>
        <dbReference type="ARBA" id="ARBA00023231"/>
    </source>
</evidence>
<evidence type="ECO:0000256" key="17">
    <source>
        <dbReference type="PROSITE-ProRule" id="PRU00169"/>
    </source>
</evidence>
<organism evidence="20 21">
    <name type="scientific">Hoeflea marina</name>
    <dbReference type="NCBI Taxonomy" id="274592"/>
    <lineage>
        <taxon>Bacteria</taxon>
        <taxon>Pseudomonadati</taxon>
        <taxon>Pseudomonadota</taxon>
        <taxon>Alphaproteobacteria</taxon>
        <taxon>Hyphomicrobiales</taxon>
        <taxon>Rhizobiaceae</taxon>
        <taxon>Hoeflea</taxon>
    </lineage>
</organism>
<dbReference type="Gene3D" id="1.10.10.60">
    <property type="entry name" value="Homeodomain-like"/>
    <property type="match status" value="1"/>
</dbReference>
<dbReference type="GO" id="GO:0005737">
    <property type="term" value="C:cytoplasm"/>
    <property type="evidence" value="ECO:0007669"/>
    <property type="project" value="UniProtKB-SubCell"/>
</dbReference>
<feature type="domain" description="Response regulatory" evidence="19">
    <location>
        <begin position="39"/>
        <end position="155"/>
    </location>
</feature>
<feature type="modified residue" description="4-aspartylphosphate" evidence="17">
    <location>
        <position position="90"/>
    </location>
</feature>
<evidence type="ECO:0000256" key="7">
    <source>
        <dbReference type="ARBA" id="ARBA00022840"/>
    </source>
</evidence>
<dbReference type="PROSITE" id="PS50045">
    <property type="entry name" value="SIGMA54_INTERACT_4"/>
    <property type="match status" value="1"/>
</dbReference>
<evidence type="ECO:0000313" key="20">
    <source>
        <dbReference type="EMBL" id="PWV97235.1"/>
    </source>
</evidence>
<name>A0A317PHC0_9HYPH</name>
<reference evidence="20 21" key="1">
    <citation type="submission" date="2018-05" db="EMBL/GenBank/DDBJ databases">
        <title>Genomic Encyclopedia of Type Strains, Phase IV (KMG-IV): sequencing the most valuable type-strain genomes for metagenomic binning, comparative biology and taxonomic classification.</title>
        <authorList>
            <person name="Goeker M."/>
        </authorList>
    </citation>
    <scope>NUCLEOTIDE SEQUENCE [LARGE SCALE GENOMIC DNA]</scope>
    <source>
        <strain evidence="20 21">DSM 16791</strain>
    </source>
</reference>
<dbReference type="PANTHER" id="PTHR32071">
    <property type="entry name" value="TRANSCRIPTIONAL REGULATORY PROTEIN"/>
    <property type="match status" value="1"/>
</dbReference>
<keyword evidence="13" id="KW-0535">Nitrogen fixation</keyword>
<evidence type="ECO:0000259" key="18">
    <source>
        <dbReference type="PROSITE" id="PS50045"/>
    </source>
</evidence>
<dbReference type="Pfam" id="PF02954">
    <property type="entry name" value="HTH_8"/>
    <property type="match status" value="1"/>
</dbReference>
<evidence type="ECO:0000256" key="9">
    <source>
        <dbReference type="ARBA" id="ARBA00023015"/>
    </source>
</evidence>
<evidence type="ECO:0000256" key="10">
    <source>
        <dbReference type="ARBA" id="ARBA00023125"/>
    </source>
</evidence>
<keyword evidence="21" id="KW-1185">Reference proteome</keyword>
<dbReference type="PROSITE" id="PS00688">
    <property type="entry name" value="SIGMA54_INTERACT_3"/>
    <property type="match status" value="1"/>
</dbReference>
<evidence type="ECO:0000256" key="15">
    <source>
        <dbReference type="ARBA" id="ARBA00031910"/>
    </source>
</evidence>
<dbReference type="InterPro" id="IPR025662">
    <property type="entry name" value="Sigma_54_int_dom_ATP-bd_1"/>
</dbReference>
<evidence type="ECO:0000256" key="3">
    <source>
        <dbReference type="ARBA" id="ARBA00022490"/>
    </source>
</evidence>
<keyword evidence="12" id="KW-0804">Transcription</keyword>
<keyword evidence="5 17" id="KW-0597">Phosphoprotein</keyword>
<dbReference type="GO" id="GO:0043565">
    <property type="term" value="F:sequence-specific DNA binding"/>
    <property type="evidence" value="ECO:0007669"/>
    <property type="project" value="InterPro"/>
</dbReference>
<evidence type="ECO:0000256" key="5">
    <source>
        <dbReference type="ARBA" id="ARBA00022553"/>
    </source>
</evidence>
<dbReference type="InterPro" id="IPR003593">
    <property type="entry name" value="AAA+_ATPase"/>
</dbReference>
<dbReference type="CDD" id="cd00009">
    <property type="entry name" value="AAA"/>
    <property type="match status" value="1"/>
</dbReference>
<keyword evidence="11" id="KW-0010">Activator</keyword>
<dbReference type="Gene3D" id="1.10.8.60">
    <property type="match status" value="1"/>
</dbReference>
<dbReference type="InterPro" id="IPR011006">
    <property type="entry name" value="CheY-like_superfamily"/>
</dbReference>
<dbReference type="SUPFAM" id="SSF46689">
    <property type="entry name" value="Homeodomain-like"/>
    <property type="match status" value="1"/>
</dbReference>
<comment type="function">
    <text evidence="16">Member of the two-component regulatory system NtrB/NtrC, which controls expression of the nitrogen-regulated (ntr) genes in response to nitrogen limitation. Phosphorylated NtrC binds directly to DNA and stimulates the formation of open promoter-sigma54-RNA polymerase complexes.</text>
</comment>
<dbReference type="FunFam" id="3.40.50.300:FF:000006">
    <property type="entry name" value="DNA-binding transcriptional regulator NtrC"/>
    <property type="match status" value="1"/>
</dbReference>
<evidence type="ECO:0000256" key="8">
    <source>
        <dbReference type="ARBA" id="ARBA00023012"/>
    </source>
</evidence>
<dbReference type="EMBL" id="QGTR01000007">
    <property type="protein sequence ID" value="PWV97235.1"/>
    <property type="molecule type" value="Genomic_DNA"/>
</dbReference>
<dbReference type="Gene3D" id="3.40.50.2300">
    <property type="match status" value="1"/>
</dbReference>
<protein>
    <recommendedName>
        <fullName evidence="2">DNA-binding transcriptional regulator NtrC</fullName>
    </recommendedName>
    <alternativeName>
        <fullName evidence="14">Nitrogen regulation protein NR(I)</fullName>
    </alternativeName>
    <alternativeName>
        <fullName evidence="15">Nitrogen regulator I</fullName>
    </alternativeName>
</protein>
<dbReference type="SMART" id="SM00448">
    <property type="entry name" value="REC"/>
    <property type="match status" value="1"/>
</dbReference>
<keyword evidence="7" id="KW-0067">ATP-binding</keyword>
<dbReference type="SUPFAM" id="SSF52540">
    <property type="entry name" value="P-loop containing nucleoside triphosphate hydrolases"/>
    <property type="match status" value="1"/>
</dbReference>
<evidence type="ECO:0000256" key="6">
    <source>
        <dbReference type="ARBA" id="ARBA00022741"/>
    </source>
</evidence>
<keyword evidence="3" id="KW-0963">Cytoplasm</keyword>
<dbReference type="Gene3D" id="3.40.50.300">
    <property type="entry name" value="P-loop containing nucleotide triphosphate hydrolases"/>
    <property type="match status" value="1"/>
</dbReference>
<evidence type="ECO:0000256" key="4">
    <source>
        <dbReference type="ARBA" id="ARBA00022491"/>
    </source>
</evidence>
<dbReference type="PROSITE" id="PS00675">
    <property type="entry name" value="SIGMA54_INTERACT_1"/>
    <property type="match status" value="1"/>
</dbReference>
<gene>
    <name evidence="20" type="ORF">DFR52_107149</name>
</gene>
<keyword evidence="8" id="KW-0902">Two-component regulatory system</keyword>
<dbReference type="GO" id="GO:0005524">
    <property type="term" value="F:ATP binding"/>
    <property type="evidence" value="ECO:0007669"/>
    <property type="project" value="UniProtKB-KW"/>
</dbReference>
<feature type="domain" description="Sigma-54 factor interaction" evidence="18">
    <location>
        <begin position="175"/>
        <end position="405"/>
    </location>
</feature>
<dbReference type="GO" id="GO:0000160">
    <property type="term" value="P:phosphorelay signal transduction system"/>
    <property type="evidence" value="ECO:0007669"/>
    <property type="project" value="UniProtKB-KW"/>
</dbReference>
<dbReference type="PROSITE" id="PS50110">
    <property type="entry name" value="RESPONSE_REGULATORY"/>
    <property type="match status" value="1"/>
</dbReference>
<dbReference type="InterPro" id="IPR009057">
    <property type="entry name" value="Homeodomain-like_sf"/>
</dbReference>
<comment type="subcellular location">
    <subcellularLocation>
        <location evidence="1">Cytoplasm</location>
    </subcellularLocation>
</comment>
<keyword evidence="4" id="KW-0678">Repressor</keyword>
<dbReference type="Proteomes" id="UP000246352">
    <property type="component" value="Unassembled WGS sequence"/>
</dbReference>
<dbReference type="PANTHER" id="PTHR32071:SF95">
    <property type="entry name" value="DNA-BINDING TRANSCRIPTIONAL REGULATOR NTRC"/>
    <property type="match status" value="1"/>
</dbReference>
<evidence type="ECO:0000256" key="11">
    <source>
        <dbReference type="ARBA" id="ARBA00023159"/>
    </source>
</evidence>
<accession>A0A317PHC0</accession>
<dbReference type="PRINTS" id="PR01590">
    <property type="entry name" value="HTHFIS"/>
</dbReference>
<keyword evidence="9" id="KW-0805">Transcription regulation</keyword>
<dbReference type="Pfam" id="PF00072">
    <property type="entry name" value="Response_reg"/>
    <property type="match status" value="1"/>
</dbReference>
<keyword evidence="10 20" id="KW-0238">DNA-binding</keyword>
<dbReference type="SUPFAM" id="SSF52172">
    <property type="entry name" value="CheY-like"/>
    <property type="match status" value="1"/>
</dbReference>
<evidence type="ECO:0000256" key="12">
    <source>
        <dbReference type="ARBA" id="ARBA00023163"/>
    </source>
</evidence>
<evidence type="ECO:0000256" key="14">
    <source>
        <dbReference type="ARBA" id="ARBA00029881"/>
    </source>
</evidence>
<dbReference type="InterPro" id="IPR002078">
    <property type="entry name" value="Sigma_54_int"/>
</dbReference>
<evidence type="ECO:0000259" key="19">
    <source>
        <dbReference type="PROSITE" id="PS50110"/>
    </source>
</evidence>
<evidence type="ECO:0000256" key="2">
    <source>
        <dbReference type="ARBA" id="ARBA00019059"/>
    </source>
</evidence>
<evidence type="ECO:0000256" key="1">
    <source>
        <dbReference type="ARBA" id="ARBA00004496"/>
    </source>
</evidence>
<proteinExistence type="predicted"/>
<comment type="caution">
    <text evidence="20">The sequence shown here is derived from an EMBL/GenBank/DDBJ whole genome shotgun (WGS) entry which is preliminary data.</text>
</comment>
<dbReference type="Pfam" id="PF00158">
    <property type="entry name" value="Sigma54_activat"/>
    <property type="match status" value="1"/>
</dbReference>
<dbReference type="InterPro" id="IPR027417">
    <property type="entry name" value="P-loop_NTPase"/>
</dbReference>
<dbReference type="InterPro" id="IPR001789">
    <property type="entry name" value="Sig_transdc_resp-reg_receiver"/>
</dbReference>
<dbReference type="InterPro" id="IPR025944">
    <property type="entry name" value="Sigma_54_int_dom_CS"/>
</dbReference>
<dbReference type="GO" id="GO:0006355">
    <property type="term" value="P:regulation of DNA-templated transcription"/>
    <property type="evidence" value="ECO:0007669"/>
    <property type="project" value="InterPro"/>
</dbReference>